<protein>
    <submittedName>
        <fullName evidence="1">Uncharacterized protein</fullName>
    </submittedName>
</protein>
<keyword evidence="2" id="KW-1185">Reference proteome</keyword>
<name>A0A194X4E2_MOLSC</name>
<dbReference type="AlphaFoldDB" id="A0A194X4E2"/>
<dbReference type="Proteomes" id="UP000070700">
    <property type="component" value="Unassembled WGS sequence"/>
</dbReference>
<dbReference type="GeneID" id="28825031"/>
<proteinExistence type="predicted"/>
<gene>
    <name evidence="1" type="ORF">LY89DRAFT_686520</name>
</gene>
<dbReference type="RefSeq" id="XP_018069279.1">
    <property type="nucleotide sequence ID" value="XM_018215305.1"/>
</dbReference>
<evidence type="ECO:0000313" key="1">
    <source>
        <dbReference type="EMBL" id="KUJ14924.1"/>
    </source>
</evidence>
<accession>A0A194X4E2</accession>
<reference evidence="1 2" key="1">
    <citation type="submission" date="2015-10" db="EMBL/GenBank/DDBJ databases">
        <title>Full genome of DAOMC 229536 Phialocephala scopiformis, a fungal endophyte of spruce producing the potent anti-insectan compound rugulosin.</title>
        <authorList>
            <consortium name="DOE Joint Genome Institute"/>
            <person name="Walker A.K."/>
            <person name="Frasz S.L."/>
            <person name="Seifert K.A."/>
            <person name="Miller J.D."/>
            <person name="Mondo S.J."/>
            <person name="Labutti K."/>
            <person name="Lipzen A."/>
            <person name="Dockter R."/>
            <person name="Kennedy M."/>
            <person name="Grigoriev I.V."/>
            <person name="Spatafora J.W."/>
        </authorList>
    </citation>
    <scope>NUCLEOTIDE SEQUENCE [LARGE SCALE GENOMIC DNA]</scope>
    <source>
        <strain evidence="1 2">CBS 120377</strain>
    </source>
</reference>
<organism evidence="1 2">
    <name type="scientific">Mollisia scopiformis</name>
    <name type="common">Conifer needle endophyte fungus</name>
    <name type="synonym">Phialocephala scopiformis</name>
    <dbReference type="NCBI Taxonomy" id="149040"/>
    <lineage>
        <taxon>Eukaryota</taxon>
        <taxon>Fungi</taxon>
        <taxon>Dikarya</taxon>
        <taxon>Ascomycota</taxon>
        <taxon>Pezizomycotina</taxon>
        <taxon>Leotiomycetes</taxon>
        <taxon>Helotiales</taxon>
        <taxon>Mollisiaceae</taxon>
        <taxon>Mollisia</taxon>
    </lineage>
</organism>
<dbReference type="InParanoid" id="A0A194X4E2"/>
<dbReference type="EMBL" id="KQ947419">
    <property type="protein sequence ID" value="KUJ14924.1"/>
    <property type="molecule type" value="Genomic_DNA"/>
</dbReference>
<evidence type="ECO:0000313" key="2">
    <source>
        <dbReference type="Proteomes" id="UP000070700"/>
    </source>
</evidence>
<dbReference type="KEGG" id="psco:LY89DRAFT_686520"/>
<sequence>MSFRMRRCSLSLRCSPQSSAPIRIVRDRHPQKGHMAHDGRISLGILKSFYPSESNIALISERLEKFAAQQAKFDIHFNYPFIERIAHSRQTSSKYVMKFDLLSPFLKTLRADLGDLLGDTLTYQSFGGRKKPFPHPIVPFNQNAWIGHWGKPLNPRPRLSLGGVVTREEAEAELRYPQQLDPKDLGPLEARVLGEGENDYWSFPTFPFLGTSQDDEP</sequence>